<dbReference type="RefSeq" id="WP_144643613.1">
    <property type="nucleotide sequence ID" value="NZ_BNAX01000038.1"/>
</dbReference>
<dbReference type="InterPro" id="IPR036514">
    <property type="entry name" value="SGNH_hydro_sf"/>
</dbReference>
<dbReference type="InterPro" id="IPR013830">
    <property type="entry name" value="SGNH_hydro"/>
</dbReference>
<dbReference type="AlphaFoldDB" id="A0A557ZZ92"/>
<dbReference type="OrthoDB" id="5503950at2"/>
<keyword evidence="2" id="KW-1015">Disulfide bond</keyword>
<proteinExistence type="predicted"/>
<keyword evidence="6" id="KW-1185">Reference proteome</keyword>
<comment type="caution">
    <text evidence="5">The sequence shown here is derived from an EMBL/GenBank/DDBJ whole genome shotgun (WGS) entry which is preliminary data.</text>
</comment>
<dbReference type="CDD" id="cd01823">
    <property type="entry name" value="SEST_like"/>
    <property type="match status" value="1"/>
</dbReference>
<dbReference type="InterPro" id="IPR037460">
    <property type="entry name" value="SEST-like"/>
</dbReference>
<dbReference type="GO" id="GO:0004806">
    <property type="term" value="F:triacylglycerol lipase activity"/>
    <property type="evidence" value="ECO:0007669"/>
    <property type="project" value="TreeGrafter"/>
</dbReference>
<evidence type="ECO:0000259" key="4">
    <source>
        <dbReference type="Pfam" id="PF13472"/>
    </source>
</evidence>
<feature type="active site" description="Nucleophile" evidence="1">
    <location>
        <position position="52"/>
    </location>
</feature>
<protein>
    <submittedName>
        <fullName evidence="5">SGNH/GDSL hydrolase family protein</fullName>
    </submittedName>
</protein>
<organism evidence="5 6">
    <name type="scientific">Amycolatopsis acidiphila</name>
    <dbReference type="NCBI Taxonomy" id="715473"/>
    <lineage>
        <taxon>Bacteria</taxon>
        <taxon>Bacillati</taxon>
        <taxon>Actinomycetota</taxon>
        <taxon>Actinomycetes</taxon>
        <taxon>Pseudonocardiales</taxon>
        <taxon>Pseudonocardiaceae</taxon>
        <taxon>Amycolatopsis</taxon>
    </lineage>
</organism>
<evidence type="ECO:0000313" key="5">
    <source>
        <dbReference type="EMBL" id="TVT17333.1"/>
    </source>
</evidence>
<dbReference type="Proteomes" id="UP000318578">
    <property type="component" value="Unassembled WGS sequence"/>
</dbReference>
<feature type="domain" description="SGNH hydrolase-type esterase" evidence="4">
    <location>
        <begin position="48"/>
        <end position="286"/>
    </location>
</feature>
<evidence type="ECO:0000256" key="2">
    <source>
        <dbReference type="PIRSR" id="PIRSR637460-2"/>
    </source>
</evidence>
<keyword evidence="5" id="KW-0378">Hydrolase</keyword>
<dbReference type="PANTHER" id="PTHR37981:SF1">
    <property type="entry name" value="SGNH HYDROLASE-TYPE ESTERASE DOMAIN-CONTAINING PROTEIN"/>
    <property type="match status" value="1"/>
</dbReference>
<feature type="disulfide bond" evidence="2">
    <location>
        <begin position="145"/>
        <end position="155"/>
    </location>
</feature>
<feature type="disulfide bond" evidence="2">
    <location>
        <begin position="69"/>
        <end position="94"/>
    </location>
</feature>
<name>A0A557ZZ92_9PSEU</name>
<feature type="region of interest" description="Disordered" evidence="3">
    <location>
        <begin position="50"/>
        <end position="70"/>
    </location>
</feature>
<evidence type="ECO:0000256" key="1">
    <source>
        <dbReference type="PIRSR" id="PIRSR637460-1"/>
    </source>
</evidence>
<evidence type="ECO:0000256" key="3">
    <source>
        <dbReference type="SAM" id="MobiDB-lite"/>
    </source>
</evidence>
<dbReference type="Pfam" id="PF13472">
    <property type="entry name" value="Lipase_GDSL_2"/>
    <property type="match status" value="1"/>
</dbReference>
<evidence type="ECO:0000313" key="6">
    <source>
        <dbReference type="Proteomes" id="UP000318578"/>
    </source>
</evidence>
<accession>A0A557ZZ92</accession>
<gene>
    <name evidence="5" type="ORF">FNH06_31785</name>
</gene>
<dbReference type="GO" id="GO:0019433">
    <property type="term" value="P:triglyceride catabolic process"/>
    <property type="evidence" value="ECO:0007669"/>
    <property type="project" value="TreeGrafter"/>
</dbReference>
<sequence>MGRKLAVGLVLLVLVAGGIGFGYYRSQQGSSTTAPAPSAPVESGRYVALGDSYTSAPGTGNPAGGPPGCARSDNNYPHLVAARLHAASFADVSCSGATTADLTRAQRTDNGVNPPQLDAVTPDTTLVTVGIGGNDLGFIGLLQQCGTQDPNAAPCRNRFTTGGRDRLAERIDATAPKIAEVLAAVHQKAPKAQVLLVGYPTVLPDGDGCWPFLPLVPADVAYVREIATRFNAMLAAQAKAHQAGYVDTAAPSKGHDLCQKAATKWVEDLVPSSPAAALHPNARGEQGMAEAVLRVVE</sequence>
<dbReference type="PANTHER" id="PTHR37981">
    <property type="entry name" value="LIPASE 2"/>
    <property type="match status" value="1"/>
</dbReference>
<dbReference type="SUPFAM" id="SSF52266">
    <property type="entry name" value="SGNH hydrolase"/>
    <property type="match status" value="1"/>
</dbReference>
<dbReference type="Gene3D" id="3.40.50.1110">
    <property type="entry name" value="SGNH hydrolase"/>
    <property type="match status" value="1"/>
</dbReference>
<feature type="disulfide bond" evidence="2">
    <location>
        <begin position="209"/>
        <end position="258"/>
    </location>
</feature>
<reference evidence="5 6" key="1">
    <citation type="submission" date="2019-07" db="EMBL/GenBank/DDBJ databases">
        <title>New species of Amycolatopsis and Streptomyces.</title>
        <authorList>
            <person name="Duangmal K."/>
            <person name="Teo W.F.A."/>
            <person name="Lipun K."/>
        </authorList>
    </citation>
    <scope>NUCLEOTIDE SEQUENCE [LARGE SCALE GENOMIC DNA]</scope>
    <source>
        <strain evidence="5 6">JCM 30562</strain>
    </source>
</reference>
<feature type="active site" evidence="1">
    <location>
        <position position="279"/>
    </location>
</feature>
<dbReference type="EMBL" id="VJZA01000081">
    <property type="protein sequence ID" value="TVT17333.1"/>
    <property type="molecule type" value="Genomic_DNA"/>
</dbReference>